<reference evidence="2 3" key="1">
    <citation type="journal article" date="2018" name="Nat. Ecol. Evol.">
        <title>Pezizomycetes genomes reveal the molecular basis of ectomycorrhizal truffle lifestyle.</title>
        <authorList>
            <person name="Murat C."/>
            <person name="Payen T."/>
            <person name="Noel B."/>
            <person name="Kuo A."/>
            <person name="Morin E."/>
            <person name="Chen J."/>
            <person name="Kohler A."/>
            <person name="Krizsan K."/>
            <person name="Balestrini R."/>
            <person name="Da Silva C."/>
            <person name="Montanini B."/>
            <person name="Hainaut M."/>
            <person name="Levati E."/>
            <person name="Barry K.W."/>
            <person name="Belfiori B."/>
            <person name="Cichocki N."/>
            <person name="Clum A."/>
            <person name="Dockter R.B."/>
            <person name="Fauchery L."/>
            <person name="Guy J."/>
            <person name="Iotti M."/>
            <person name="Le Tacon F."/>
            <person name="Lindquist E.A."/>
            <person name="Lipzen A."/>
            <person name="Malagnac F."/>
            <person name="Mello A."/>
            <person name="Molinier V."/>
            <person name="Miyauchi S."/>
            <person name="Poulain J."/>
            <person name="Riccioni C."/>
            <person name="Rubini A."/>
            <person name="Sitrit Y."/>
            <person name="Splivallo R."/>
            <person name="Traeger S."/>
            <person name="Wang M."/>
            <person name="Zifcakova L."/>
            <person name="Wipf D."/>
            <person name="Zambonelli A."/>
            <person name="Paolocci F."/>
            <person name="Nowrousian M."/>
            <person name="Ottonello S."/>
            <person name="Baldrian P."/>
            <person name="Spatafora J.W."/>
            <person name="Henrissat B."/>
            <person name="Nagy L.G."/>
            <person name="Aury J.M."/>
            <person name="Wincker P."/>
            <person name="Grigoriev I.V."/>
            <person name="Bonfante P."/>
            <person name="Martin F.M."/>
        </authorList>
    </citation>
    <scope>NUCLEOTIDE SEQUENCE [LARGE SCALE GENOMIC DNA]</scope>
    <source>
        <strain evidence="2 3">RN42</strain>
    </source>
</reference>
<dbReference type="EMBL" id="ML119707">
    <property type="protein sequence ID" value="RPA78736.1"/>
    <property type="molecule type" value="Genomic_DNA"/>
</dbReference>
<sequence length="217" mass="25274">MGFASFFFVWAVFYVRIYITDTYGCGLCACFLSSLFLSGLARIYVYSFLFMILSRSTFSISSSFFWLCSCGFIFPLSYTYLFAISFCLVSWKRHVKYLVYRLIYSFFLEGMIIWAMGILLSSYFASNTLYWLVHCYHDSANGYARNVWHACLRLFSLISLLGIPVVYFITVQSFFRRTTWCALDTRWCPLAASLAATSSNWSVHVFCYYSMSSKQRV</sequence>
<dbReference type="AlphaFoldDB" id="A0A3N4I028"/>
<feature type="transmembrane region" description="Helical" evidence="1">
    <location>
        <begin position="72"/>
        <end position="91"/>
    </location>
</feature>
<feature type="transmembrane region" description="Helical" evidence="1">
    <location>
        <begin position="6"/>
        <end position="32"/>
    </location>
</feature>
<dbReference type="Proteomes" id="UP000275078">
    <property type="component" value="Unassembled WGS sequence"/>
</dbReference>
<keyword evidence="1" id="KW-1133">Transmembrane helix</keyword>
<proteinExistence type="predicted"/>
<evidence type="ECO:0000313" key="2">
    <source>
        <dbReference type="EMBL" id="RPA78736.1"/>
    </source>
</evidence>
<accession>A0A3N4I028</accession>
<protein>
    <submittedName>
        <fullName evidence="2">Uncharacterized protein</fullName>
    </submittedName>
</protein>
<keyword evidence="1" id="KW-0812">Transmembrane</keyword>
<keyword evidence="3" id="KW-1185">Reference proteome</keyword>
<gene>
    <name evidence="2" type="ORF">BJ508DRAFT_152101</name>
</gene>
<feature type="transmembrane region" description="Helical" evidence="1">
    <location>
        <begin position="44"/>
        <end position="66"/>
    </location>
</feature>
<feature type="transmembrane region" description="Helical" evidence="1">
    <location>
        <begin position="103"/>
        <end position="126"/>
    </location>
</feature>
<evidence type="ECO:0000313" key="3">
    <source>
        <dbReference type="Proteomes" id="UP000275078"/>
    </source>
</evidence>
<keyword evidence="1" id="KW-0472">Membrane</keyword>
<feature type="transmembrane region" description="Helical" evidence="1">
    <location>
        <begin position="146"/>
        <end position="169"/>
    </location>
</feature>
<name>A0A3N4I028_ASCIM</name>
<evidence type="ECO:0000256" key="1">
    <source>
        <dbReference type="SAM" id="Phobius"/>
    </source>
</evidence>
<organism evidence="2 3">
    <name type="scientific">Ascobolus immersus RN42</name>
    <dbReference type="NCBI Taxonomy" id="1160509"/>
    <lineage>
        <taxon>Eukaryota</taxon>
        <taxon>Fungi</taxon>
        <taxon>Dikarya</taxon>
        <taxon>Ascomycota</taxon>
        <taxon>Pezizomycotina</taxon>
        <taxon>Pezizomycetes</taxon>
        <taxon>Pezizales</taxon>
        <taxon>Ascobolaceae</taxon>
        <taxon>Ascobolus</taxon>
    </lineage>
</organism>